<accession>A0A7W8BM42</accession>
<evidence type="ECO:0000313" key="2">
    <source>
        <dbReference type="Proteomes" id="UP000568022"/>
    </source>
</evidence>
<gene>
    <name evidence="1" type="ORF">FHS32_000702</name>
</gene>
<dbReference type="EMBL" id="JACHJE010000002">
    <property type="protein sequence ID" value="MBB5123974.1"/>
    <property type="molecule type" value="Genomic_DNA"/>
</dbReference>
<protein>
    <submittedName>
        <fullName evidence="1">Uncharacterized protein</fullName>
    </submittedName>
</protein>
<sequence length="198" mass="22180">MSDYSFELRRFESPGDERGRRRVAYWNGEVGRLGSVELLLPALEVVPVADRSSYMGTMVTGDSVPISSYKAPPYGGKPRIRQGALIVAGQHAVVSRSSWRWSKAGRALWIWAVGREYRYRETVNKRHHALERHGVQVLMARSSWKNPDTISGEMHGSVDSVDLSLAILFEGVYTRNLSLRGAIISTPGRFLDSLGAFW</sequence>
<name>A0A7W8BM42_9ACTN</name>
<reference evidence="1 2" key="1">
    <citation type="submission" date="2020-08" db="EMBL/GenBank/DDBJ databases">
        <title>Genomic Encyclopedia of Type Strains, Phase III (KMG-III): the genomes of soil and plant-associated and newly described type strains.</title>
        <authorList>
            <person name="Whitman W."/>
        </authorList>
    </citation>
    <scope>NUCLEOTIDE SEQUENCE [LARGE SCALE GENOMIC DNA]</scope>
    <source>
        <strain evidence="1 2">CECT 3226</strain>
    </source>
</reference>
<dbReference type="AlphaFoldDB" id="A0A7W8BM42"/>
<dbReference type="Proteomes" id="UP000568022">
    <property type="component" value="Unassembled WGS sequence"/>
</dbReference>
<evidence type="ECO:0000313" key="1">
    <source>
        <dbReference type="EMBL" id="MBB5123974.1"/>
    </source>
</evidence>
<comment type="caution">
    <text evidence="1">The sequence shown here is derived from an EMBL/GenBank/DDBJ whole genome shotgun (WGS) entry which is preliminary data.</text>
</comment>
<keyword evidence="2" id="KW-1185">Reference proteome</keyword>
<organism evidence="1 2">
    <name type="scientific">Streptomyces griseoloalbus</name>
    <dbReference type="NCBI Taxonomy" id="67303"/>
    <lineage>
        <taxon>Bacteria</taxon>
        <taxon>Bacillati</taxon>
        <taxon>Actinomycetota</taxon>
        <taxon>Actinomycetes</taxon>
        <taxon>Kitasatosporales</taxon>
        <taxon>Streptomycetaceae</taxon>
        <taxon>Streptomyces</taxon>
    </lineage>
</organism>
<proteinExistence type="predicted"/>